<accession>A0A0F8GWX4</accession>
<dbReference type="AlphaFoldDB" id="A0A0F8GWX4"/>
<keyword evidence="1" id="KW-0472">Membrane</keyword>
<evidence type="ECO:0000313" key="2">
    <source>
        <dbReference type="EMBL" id="KKG69847.1"/>
    </source>
</evidence>
<keyword evidence="1" id="KW-1133">Transmembrane helix</keyword>
<reference evidence="2" key="1">
    <citation type="journal article" date="2015" name="ISME J.">
        <title>Genomic and phenotypic differentiation among Methanosarcina mazei populations from Columbia River sediment.</title>
        <authorList>
            <person name="Youngblut N.D."/>
            <person name="Wirth J.S."/>
            <person name="Henriksen J.R."/>
            <person name="Smith M."/>
            <person name="Simon H."/>
            <person name="Metcalf W.W."/>
            <person name="Whitaker R.J."/>
        </authorList>
    </citation>
    <scope>NUCLEOTIDE SEQUENCE [LARGE SCALE GENOMIC DNA]</scope>
    <source>
        <strain evidence="2">3.H.A.1A.1</strain>
    </source>
</reference>
<dbReference type="EMBL" id="JJPM01000270">
    <property type="protein sequence ID" value="KKG69847.1"/>
    <property type="molecule type" value="Genomic_DNA"/>
</dbReference>
<feature type="transmembrane region" description="Helical" evidence="1">
    <location>
        <begin position="30"/>
        <end position="51"/>
    </location>
</feature>
<comment type="caution">
    <text evidence="2">The sequence shown here is derived from an EMBL/GenBank/DDBJ whole genome shotgun (WGS) entry which is preliminary data.</text>
</comment>
<keyword evidence="1" id="KW-0812">Transmembrane</keyword>
<name>A0A0F8GWX4_METMZ</name>
<gene>
    <name evidence="2" type="ORF">DU43_18410</name>
</gene>
<dbReference type="PATRIC" id="fig|2209.69.peg.4085"/>
<proteinExistence type="predicted"/>
<feature type="transmembrane region" description="Helical" evidence="1">
    <location>
        <begin position="119"/>
        <end position="136"/>
    </location>
</feature>
<evidence type="ECO:0000256" key="1">
    <source>
        <dbReference type="SAM" id="Phobius"/>
    </source>
</evidence>
<protein>
    <submittedName>
        <fullName evidence="2">Uncharacterized protein</fullName>
    </submittedName>
</protein>
<organism evidence="2">
    <name type="scientific">Methanosarcina mazei</name>
    <name type="common">Methanosarcina frisia</name>
    <dbReference type="NCBI Taxonomy" id="2209"/>
    <lineage>
        <taxon>Archaea</taxon>
        <taxon>Methanobacteriati</taxon>
        <taxon>Methanobacteriota</taxon>
        <taxon>Stenosarchaea group</taxon>
        <taxon>Methanomicrobia</taxon>
        <taxon>Methanosarcinales</taxon>
        <taxon>Methanosarcinaceae</taxon>
        <taxon>Methanosarcina</taxon>
    </lineage>
</organism>
<sequence length="255" mass="29593">MSLFIFTKAISLEVKSTVIKKKLETYATNFYLIGFLFGTLIITYLLVSYALKVVFDIISSLFSIPNTSNKLIYLYIVTLLIILKINFIIPSLFSYKPLSQVRELYSELYEEIDRSKMKILFTLVIFFAILIFYIPVNIITIEMSDIYSNENEQIPIDITVTGQQFDYITVDLSKADTKDNLKIIDSFNMKIDSDPNKVISSEYLIGNNLEFGRYKFYINSKNLSEGYYELSVTTKKEYFDRSSSVETKTDSFYLV</sequence>
<feature type="transmembrane region" description="Helical" evidence="1">
    <location>
        <begin position="71"/>
        <end position="93"/>
    </location>
</feature>